<dbReference type="Pfam" id="PF13396">
    <property type="entry name" value="PLDc_N"/>
    <property type="match status" value="1"/>
</dbReference>
<organism evidence="8 9">
    <name type="scientific">Zafaria cholistanensis</name>
    <dbReference type="NCBI Taxonomy" id="1682741"/>
    <lineage>
        <taxon>Bacteria</taxon>
        <taxon>Bacillati</taxon>
        <taxon>Actinomycetota</taxon>
        <taxon>Actinomycetes</taxon>
        <taxon>Micrococcales</taxon>
        <taxon>Micrococcaceae</taxon>
        <taxon>Zafaria</taxon>
    </lineage>
</organism>
<name>A0A5A7NUC3_9MICC</name>
<dbReference type="OrthoDB" id="5125307at2"/>
<keyword evidence="5 6" id="KW-0472">Membrane</keyword>
<reference evidence="8 9" key="1">
    <citation type="submission" date="2019-09" db="EMBL/GenBank/DDBJ databases">
        <title>Arthrobacter zafarii sp. nov., a moderately thermotolerant and halotolerant actinobacterium isolated from Cholistan desert soil of Pakistan.</title>
        <authorList>
            <person name="Amin A."/>
            <person name="Ahmed I."/>
            <person name="Khalid N."/>
            <person name="Schumann P."/>
            <person name="Busse H.J."/>
            <person name="Khan I.U."/>
            <person name="Li S."/>
            <person name="Li W.J."/>
        </authorList>
    </citation>
    <scope>NUCLEOTIDE SEQUENCE [LARGE SCALE GENOMIC DNA]</scope>
    <source>
        <strain evidence="8 9">NCCP-1664</strain>
    </source>
</reference>
<keyword evidence="4 6" id="KW-1133">Transmembrane helix</keyword>
<proteinExistence type="predicted"/>
<evidence type="ECO:0000313" key="8">
    <source>
        <dbReference type="EMBL" id="GER24403.1"/>
    </source>
</evidence>
<dbReference type="RefSeq" id="WP_149957993.1">
    <property type="nucleotide sequence ID" value="NZ_BKDJ01000024.1"/>
</dbReference>
<evidence type="ECO:0000256" key="2">
    <source>
        <dbReference type="ARBA" id="ARBA00022475"/>
    </source>
</evidence>
<feature type="transmembrane region" description="Helical" evidence="6">
    <location>
        <begin position="55"/>
        <end position="74"/>
    </location>
</feature>
<evidence type="ECO:0000256" key="6">
    <source>
        <dbReference type="SAM" id="Phobius"/>
    </source>
</evidence>
<protein>
    <recommendedName>
        <fullName evidence="7">Cardiolipin synthase N-terminal domain-containing protein</fullName>
    </recommendedName>
</protein>
<dbReference type="Proteomes" id="UP000325307">
    <property type="component" value="Unassembled WGS sequence"/>
</dbReference>
<gene>
    <name evidence="8" type="ORF">NCCP1664_28980</name>
</gene>
<dbReference type="InterPro" id="IPR027379">
    <property type="entry name" value="CLS_N"/>
</dbReference>
<keyword evidence="2" id="KW-1003">Cell membrane</keyword>
<evidence type="ECO:0000259" key="7">
    <source>
        <dbReference type="Pfam" id="PF13396"/>
    </source>
</evidence>
<evidence type="ECO:0000256" key="3">
    <source>
        <dbReference type="ARBA" id="ARBA00022692"/>
    </source>
</evidence>
<accession>A0A5A7NUC3</accession>
<comment type="caution">
    <text evidence="8">The sequence shown here is derived from an EMBL/GenBank/DDBJ whole genome shotgun (WGS) entry which is preliminary data.</text>
</comment>
<keyword evidence="3 6" id="KW-0812">Transmembrane</keyword>
<keyword evidence="9" id="KW-1185">Reference proteome</keyword>
<feature type="domain" description="Cardiolipin synthase N-terminal" evidence="7">
    <location>
        <begin position="36"/>
        <end position="76"/>
    </location>
</feature>
<comment type="subcellular location">
    <subcellularLocation>
        <location evidence="1">Cell membrane</location>
        <topology evidence="1">Multi-pass membrane protein</topology>
    </subcellularLocation>
</comment>
<dbReference type="EMBL" id="BKDJ01000024">
    <property type="protein sequence ID" value="GER24403.1"/>
    <property type="molecule type" value="Genomic_DNA"/>
</dbReference>
<evidence type="ECO:0000313" key="9">
    <source>
        <dbReference type="Proteomes" id="UP000325307"/>
    </source>
</evidence>
<evidence type="ECO:0000256" key="5">
    <source>
        <dbReference type="ARBA" id="ARBA00023136"/>
    </source>
</evidence>
<evidence type="ECO:0000256" key="1">
    <source>
        <dbReference type="ARBA" id="ARBA00004651"/>
    </source>
</evidence>
<evidence type="ECO:0000256" key="4">
    <source>
        <dbReference type="ARBA" id="ARBA00022989"/>
    </source>
</evidence>
<sequence>MGNLPKGRQKKHWKDLTKGQRVRAVSLAAAQIALQSAAIRDITRRPASEVRGPKAAWIAATFINFAGPVAYFVLGRRRA</sequence>
<dbReference type="AlphaFoldDB" id="A0A5A7NUC3"/>
<dbReference type="GO" id="GO:0005886">
    <property type="term" value="C:plasma membrane"/>
    <property type="evidence" value="ECO:0007669"/>
    <property type="project" value="UniProtKB-SubCell"/>
</dbReference>